<reference evidence="7" key="1">
    <citation type="submission" date="2021-02" db="EMBL/GenBank/DDBJ databases">
        <title>Infant gut strain persistence is associated with maternal origin, phylogeny, and functional potential including surface adhesion and iron acquisition.</title>
        <authorList>
            <person name="Lou Y.C."/>
        </authorList>
    </citation>
    <scope>NUCLEOTIDE SEQUENCE</scope>
    <source>
        <strain evidence="7">L3_106_000M1_dasL3_106_000M1_concoct_15</strain>
    </source>
</reference>
<dbReference type="EMBL" id="JAGZCZ010000005">
    <property type="protein sequence ID" value="MBS5519742.1"/>
    <property type="molecule type" value="Genomic_DNA"/>
</dbReference>
<evidence type="ECO:0000256" key="1">
    <source>
        <dbReference type="ARBA" id="ARBA00009998"/>
    </source>
</evidence>
<dbReference type="PANTHER" id="PTHR34137:SF1">
    <property type="entry name" value="EXODEOXYRIBONUCLEASE 7 SMALL SUBUNIT"/>
    <property type="match status" value="1"/>
</dbReference>
<sequence>MAAKKATFEDNMKRLEEIVEALESGNLPLEDTVKLYKEGMTLSAQCGAALKKVEQEVEKVTATASGDVKLELFPEEDA</sequence>
<dbReference type="Gene3D" id="1.10.287.1040">
    <property type="entry name" value="Exonuclease VII, small subunit"/>
    <property type="match status" value="1"/>
</dbReference>
<comment type="function">
    <text evidence="6">Bidirectionally degrades single-stranded DNA into large acid-insoluble oligonucleotides, which are then degraded further into small acid-soluble oligonucleotides.</text>
</comment>
<evidence type="ECO:0000256" key="5">
    <source>
        <dbReference type="ARBA" id="ARBA00022839"/>
    </source>
</evidence>
<comment type="subunit">
    <text evidence="6">Heterooligomer composed of large and small subunits.</text>
</comment>
<evidence type="ECO:0000256" key="4">
    <source>
        <dbReference type="ARBA" id="ARBA00022801"/>
    </source>
</evidence>
<dbReference type="GO" id="GO:0005829">
    <property type="term" value="C:cytosol"/>
    <property type="evidence" value="ECO:0007669"/>
    <property type="project" value="TreeGrafter"/>
</dbReference>
<evidence type="ECO:0000313" key="8">
    <source>
        <dbReference type="Proteomes" id="UP000754226"/>
    </source>
</evidence>
<comment type="caution">
    <text evidence="7">The sequence shown here is derived from an EMBL/GenBank/DDBJ whole genome shotgun (WGS) entry which is preliminary data.</text>
</comment>
<proteinExistence type="inferred from homology"/>
<comment type="subcellular location">
    <subcellularLocation>
        <location evidence="6">Cytoplasm</location>
    </subcellularLocation>
</comment>
<dbReference type="GO" id="GO:0006308">
    <property type="term" value="P:DNA catabolic process"/>
    <property type="evidence" value="ECO:0007669"/>
    <property type="project" value="UniProtKB-UniRule"/>
</dbReference>
<dbReference type="PIRSF" id="PIRSF006488">
    <property type="entry name" value="Exonuc_VII_S"/>
    <property type="match status" value="1"/>
</dbReference>
<evidence type="ECO:0000313" key="7">
    <source>
        <dbReference type="EMBL" id="MBS5519742.1"/>
    </source>
</evidence>
<dbReference type="HAMAP" id="MF_00337">
    <property type="entry name" value="Exonuc_7_S"/>
    <property type="match status" value="1"/>
</dbReference>
<dbReference type="Proteomes" id="UP000754226">
    <property type="component" value="Unassembled WGS sequence"/>
</dbReference>
<dbReference type="GO" id="GO:0008855">
    <property type="term" value="F:exodeoxyribonuclease VII activity"/>
    <property type="evidence" value="ECO:0007669"/>
    <property type="project" value="UniProtKB-UniRule"/>
</dbReference>
<keyword evidence="2 6" id="KW-0963">Cytoplasm</keyword>
<dbReference type="EC" id="3.1.11.6" evidence="6"/>
<comment type="similarity">
    <text evidence="1 6">Belongs to the XseB family.</text>
</comment>
<name>A0A943I4B6_9FIRM</name>
<gene>
    <name evidence="6 7" type="primary">xseB</name>
    <name evidence="7" type="ORF">KHX13_05350</name>
</gene>
<keyword evidence="5 6" id="KW-0269">Exonuclease</keyword>
<dbReference type="Pfam" id="PF02609">
    <property type="entry name" value="Exonuc_VII_S"/>
    <property type="match status" value="1"/>
</dbReference>
<evidence type="ECO:0000256" key="6">
    <source>
        <dbReference type="HAMAP-Rule" id="MF_00337"/>
    </source>
</evidence>
<keyword evidence="4 6" id="KW-0378">Hydrolase</keyword>
<accession>A0A943I4B6</accession>
<dbReference type="InterPro" id="IPR037004">
    <property type="entry name" value="Exonuc_VII_ssu_sf"/>
</dbReference>
<dbReference type="PANTHER" id="PTHR34137">
    <property type="entry name" value="EXODEOXYRIBONUCLEASE 7 SMALL SUBUNIT"/>
    <property type="match status" value="1"/>
</dbReference>
<protein>
    <recommendedName>
        <fullName evidence="6">Exodeoxyribonuclease 7 small subunit</fullName>
        <ecNumber evidence="6">3.1.11.6</ecNumber>
    </recommendedName>
    <alternativeName>
        <fullName evidence="6">Exodeoxyribonuclease VII small subunit</fullName>
        <shortName evidence="6">Exonuclease VII small subunit</shortName>
    </alternativeName>
</protein>
<evidence type="ECO:0000256" key="2">
    <source>
        <dbReference type="ARBA" id="ARBA00022490"/>
    </source>
</evidence>
<dbReference type="SUPFAM" id="SSF116842">
    <property type="entry name" value="XseB-like"/>
    <property type="match status" value="1"/>
</dbReference>
<comment type="catalytic activity">
    <reaction evidence="6">
        <text>Exonucleolytic cleavage in either 5'- to 3'- or 3'- to 5'-direction to yield nucleoside 5'-phosphates.</text>
        <dbReference type="EC" id="3.1.11.6"/>
    </reaction>
</comment>
<evidence type="ECO:0000256" key="3">
    <source>
        <dbReference type="ARBA" id="ARBA00022722"/>
    </source>
</evidence>
<dbReference type="InterPro" id="IPR003761">
    <property type="entry name" value="Exonuc_VII_S"/>
</dbReference>
<dbReference type="AlphaFoldDB" id="A0A943I4B6"/>
<keyword evidence="3 6" id="KW-0540">Nuclease</keyword>
<organism evidence="7 8">
    <name type="scientific">Acidaminococcus intestini</name>
    <dbReference type="NCBI Taxonomy" id="187327"/>
    <lineage>
        <taxon>Bacteria</taxon>
        <taxon>Bacillati</taxon>
        <taxon>Bacillota</taxon>
        <taxon>Negativicutes</taxon>
        <taxon>Acidaminococcales</taxon>
        <taxon>Acidaminococcaceae</taxon>
        <taxon>Acidaminococcus</taxon>
    </lineage>
</organism>
<dbReference type="GO" id="GO:0009318">
    <property type="term" value="C:exodeoxyribonuclease VII complex"/>
    <property type="evidence" value="ECO:0007669"/>
    <property type="project" value="UniProtKB-UniRule"/>
</dbReference>
<dbReference type="NCBIfam" id="TIGR01280">
    <property type="entry name" value="xseB"/>
    <property type="match status" value="1"/>
</dbReference>